<dbReference type="RefSeq" id="WP_279495646.1">
    <property type="nucleotide sequence ID" value="NZ_CP122283.1"/>
</dbReference>
<evidence type="ECO:0000313" key="2">
    <source>
        <dbReference type="EMBL" id="WGF40221.1"/>
    </source>
</evidence>
<keyword evidence="1" id="KW-0472">Membrane</keyword>
<dbReference type="Proteomes" id="UP001244564">
    <property type="component" value="Chromosome"/>
</dbReference>
<name>A0ABY8KRC7_9BACI</name>
<sequence>MDNSKINEYVKQLEIELDVLPKKDRDNHIIEVKDHLLQSVTDGKSVDEVLKSFLPPNELAKEIIAEFHQLYSMSSTENRHLIKQKSSKIWMILTVVVAIIIFAIFLAIAVFMGNLSDTPTDKNGIIEYEKIED</sequence>
<keyword evidence="1" id="KW-1133">Transmembrane helix</keyword>
<accession>A0ABY8KRC7</accession>
<gene>
    <name evidence="2" type="ORF">QBO96_08115</name>
</gene>
<protein>
    <submittedName>
        <fullName evidence="2">DUF1700 domain-containing protein</fullName>
    </submittedName>
</protein>
<keyword evidence="1" id="KW-0812">Transmembrane</keyword>
<dbReference type="EMBL" id="CP122283">
    <property type="protein sequence ID" value="WGF40221.1"/>
    <property type="molecule type" value="Genomic_DNA"/>
</dbReference>
<keyword evidence="3" id="KW-1185">Reference proteome</keyword>
<evidence type="ECO:0000313" key="3">
    <source>
        <dbReference type="Proteomes" id="UP001244564"/>
    </source>
</evidence>
<dbReference type="Pfam" id="PF22564">
    <property type="entry name" value="HAAS"/>
    <property type="match status" value="1"/>
</dbReference>
<reference evidence="2 3" key="1">
    <citation type="submission" date="2023-04" db="EMBL/GenBank/DDBJ databases">
        <title>Genomic of Lysinibacillus capsici TSBLM.</title>
        <authorList>
            <person name="Hu X.S."/>
            <person name="Yu C.H."/>
        </authorList>
    </citation>
    <scope>NUCLEOTIDE SEQUENCE [LARGE SCALE GENOMIC DNA]</scope>
    <source>
        <strain evidence="2 3">TSBLM</strain>
    </source>
</reference>
<feature type="transmembrane region" description="Helical" evidence="1">
    <location>
        <begin position="89"/>
        <end position="112"/>
    </location>
</feature>
<evidence type="ECO:0000256" key="1">
    <source>
        <dbReference type="SAM" id="Phobius"/>
    </source>
</evidence>
<organism evidence="2 3">
    <name type="scientific">Lysinibacillus capsici</name>
    <dbReference type="NCBI Taxonomy" id="2115968"/>
    <lineage>
        <taxon>Bacteria</taxon>
        <taxon>Bacillati</taxon>
        <taxon>Bacillota</taxon>
        <taxon>Bacilli</taxon>
        <taxon>Bacillales</taxon>
        <taxon>Bacillaceae</taxon>
        <taxon>Lysinibacillus</taxon>
    </lineage>
</organism>
<proteinExistence type="predicted"/>